<dbReference type="GO" id="GO:0015031">
    <property type="term" value="P:protein transport"/>
    <property type="evidence" value="ECO:0007669"/>
    <property type="project" value="UniProtKB-KW"/>
</dbReference>
<evidence type="ECO:0000259" key="13">
    <source>
        <dbReference type="Pfam" id="PF00496"/>
    </source>
</evidence>
<keyword evidence="6" id="KW-0571">Peptide transport</keyword>
<proteinExistence type="inferred from homology"/>
<reference evidence="14 15" key="1">
    <citation type="submission" date="2016-01" db="EMBL/GenBank/DDBJ databases">
        <title>Highly variable Streptococcus oralis are common among viridans streptococci isolated from primates.</title>
        <authorList>
            <person name="Denapaite D."/>
            <person name="Rieger M."/>
            <person name="Koendgen S."/>
            <person name="Brueckner R."/>
            <person name="Ochigava I."/>
            <person name="Kappeler P."/>
            <person name="Maetz-Rensing K."/>
            <person name="Leendertz F."/>
            <person name="Hakenbeck R."/>
        </authorList>
    </citation>
    <scope>NUCLEOTIDE SEQUENCE [LARGE SCALE GENOMIC DNA]</scope>
    <source>
        <strain evidence="14 15">DD14</strain>
    </source>
</reference>
<keyword evidence="4" id="KW-1003">Cell membrane</keyword>
<feature type="region of interest" description="Disordered" evidence="12">
    <location>
        <begin position="337"/>
        <end position="357"/>
    </location>
</feature>
<comment type="function">
    <text evidence="11">Part of the binding-protein-dependent transport system for oligopeptides; probably an oligopeptide binding protein.</text>
</comment>
<dbReference type="Proteomes" id="UP000070497">
    <property type="component" value="Unassembled WGS sequence"/>
</dbReference>
<organism evidence="14 15">
    <name type="scientific">Streptococcus oralis</name>
    <dbReference type="NCBI Taxonomy" id="1303"/>
    <lineage>
        <taxon>Bacteria</taxon>
        <taxon>Bacillati</taxon>
        <taxon>Bacillota</taxon>
        <taxon>Bacilli</taxon>
        <taxon>Lactobacillales</taxon>
        <taxon>Streptococcaceae</taxon>
        <taxon>Streptococcus</taxon>
    </lineage>
</organism>
<evidence type="ECO:0000256" key="1">
    <source>
        <dbReference type="ARBA" id="ARBA00004193"/>
    </source>
</evidence>
<name>A0A139NXU8_STROR</name>
<evidence type="ECO:0000256" key="4">
    <source>
        <dbReference type="ARBA" id="ARBA00022475"/>
    </source>
</evidence>
<evidence type="ECO:0000256" key="2">
    <source>
        <dbReference type="ARBA" id="ARBA00005695"/>
    </source>
</evidence>
<evidence type="ECO:0000256" key="12">
    <source>
        <dbReference type="SAM" id="MobiDB-lite"/>
    </source>
</evidence>
<keyword evidence="10" id="KW-0449">Lipoprotein</keyword>
<dbReference type="Gene3D" id="3.10.105.10">
    <property type="entry name" value="Dipeptide-binding Protein, Domain 3"/>
    <property type="match status" value="1"/>
</dbReference>
<dbReference type="GO" id="GO:0005886">
    <property type="term" value="C:plasma membrane"/>
    <property type="evidence" value="ECO:0007669"/>
    <property type="project" value="UniProtKB-SubCell"/>
</dbReference>
<dbReference type="FunFam" id="3.10.105.10:FF:000013">
    <property type="entry name" value="Oligopeptide ABC transporter, oligopeptide-binding protein AliB"/>
    <property type="match status" value="1"/>
</dbReference>
<evidence type="ECO:0000256" key="3">
    <source>
        <dbReference type="ARBA" id="ARBA00022448"/>
    </source>
</evidence>
<dbReference type="SUPFAM" id="SSF53850">
    <property type="entry name" value="Periplasmic binding protein-like II"/>
    <property type="match status" value="1"/>
</dbReference>
<gene>
    <name evidence="14" type="ORF">SORDD14_01421</name>
</gene>
<evidence type="ECO:0000256" key="8">
    <source>
        <dbReference type="ARBA" id="ARBA00023136"/>
    </source>
</evidence>
<comment type="similarity">
    <text evidence="2">Belongs to the bacterial solute-binding protein 5 family.</text>
</comment>
<dbReference type="GO" id="GO:0015833">
    <property type="term" value="P:peptide transport"/>
    <property type="evidence" value="ECO:0007669"/>
    <property type="project" value="UniProtKB-KW"/>
</dbReference>
<evidence type="ECO:0000313" key="14">
    <source>
        <dbReference type="EMBL" id="KXT80768.1"/>
    </source>
</evidence>
<evidence type="ECO:0000256" key="7">
    <source>
        <dbReference type="ARBA" id="ARBA00022927"/>
    </source>
</evidence>
<keyword evidence="5" id="KW-0732">Signal</keyword>
<evidence type="ECO:0000313" key="15">
    <source>
        <dbReference type="Proteomes" id="UP000070497"/>
    </source>
</evidence>
<dbReference type="GO" id="GO:1904680">
    <property type="term" value="F:peptide transmembrane transporter activity"/>
    <property type="evidence" value="ECO:0007669"/>
    <property type="project" value="TreeGrafter"/>
</dbReference>
<keyword evidence="3" id="KW-0813">Transport</keyword>
<evidence type="ECO:0000256" key="5">
    <source>
        <dbReference type="ARBA" id="ARBA00022729"/>
    </source>
</evidence>
<dbReference type="AlphaFoldDB" id="A0A139NXU8"/>
<keyword evidence="9" id="KW-0564">Palmitate</keyword>
<dbReference type="PANTHER" id="PTHR30290:SF10">
    <property type="entry name" value="PERIPLASMIC OLIGOPEPTIDE-BINDING PROTEIN-RELATED"/>
    <property type="match status" value="1"/>
</dbReference>
<dbReference type="Pfam" id="PF00496">
    <property type="entry name" value="SBP_bac_5"/>
    <property type="match status" value="1"/>
</dbReference>
<dbReference type="PATRIC" id="fig|1303.77.peg.1582"/>
<evidence type="ECO:0000256" key="10">
    <source>
        <dbReference type="ARBA" id="ARBA00023288"/>
    </source>
</evidence>
<feature type="domain" description="Solute-binding protein family 5" evidence="13">
    <location>
        <begin position="5"/>
        <end position="223"/>
    </location>
</feature>
<keyword evidence="8" id="KW-0472">Membrane</keyword>
<dbReference type="InterPro" id="IPR039424">
    <property type="entry name" value="SBP_5"/>
</dbReference>
<dbReference type="PANTHER" id="PTHR30290">
    <property type="entry name" value="PERIPLASMIC BINDING COMPONENT OF ABC TRANSPORTER"/>
    <property type="match status" value="1"/>
</dbReference>
<evidence type="ECO:0000256" key="6">
    <source>
        <dbReference type="ARBA" id="ARBA00022856"/>
    </source>
</evidence>
<evidence type="ECO:0000256" key="9">
    <source>
        <dbReference type="ARBA" id="ARBA00023139"/>
    </source>
</evidence>
<sequence length="357" mass="40116">MQDATTFFVNFNLDRKSYNFTSKTTDIEKQSTQEAILNKNFRQAINFAYDRTAYGAQSQGEEGATKVIRNLIVPPTFVTINGKDFGDVVSSKMVNYGQEWQNINFADAQDPYYNPEKAKAKFAEAKKELEAKGVQFPIHLDKTVEMTNKTEIQSISSMKQSIESVLGTENVVMDIQQLSTEDYDSSGYLAQTAAQKDYDLYNGGWSPDYQDPSTYLDIFSVKSGGMLQNLGLEPGEINDKAKAVGLDTYTQMLEEANKEQDPAKRYEKYAEVQAWLVDSALAIPNVSLGGTPGLRKTVPFSAPFSQAGNKGVESYKYLKLQDKTVTTDEYEKAKEKWLKEKEESNKKAQEELAKHVK</sequence>
<protein>
    <submittedName>
        <fullName evidence="14">Oligopeptide ABC transporter, periplasmic oligopeptide-binding protein OppA</fullName>
    </submittedName>
</protein>
<keyword evidence="7" id="KW-0653">Protein transport</keyword>
<comment type="caution">
    <text evidence="14">The sequence shown here is derived from an EMBL/GenBank/DDBJ whole genome shotgun (WGS) entry which is preliminary data.</text>
</comment>
<comment type="subcellular location">
    <subcellularLocation>
        <location evidence="1">Cell membrane</location>
        <topology evidence="1">Lipid-anchor</topology>
    </subcellularLocation>
</comment>
<accession>A0A139NXU8</accession>
<dbReference type="EMBL" id="LQRI01000183">
    <property type="protein sequence ID" value="KXT80768.1"/>
    <property type="molecule type" value="Genomic_DNA"/>
</dbReference>
<dbReference type="InterPro" id="IPR000914">
    <property type="entry name" value="SBP_5_dom"/>
</dbReference>
<evidence type="ECO:0000256" key="11">
    <source>
        <dbReference type="ARBA" id="ARBA00056206"/>
    </source>
</evidence>